<reference evidence="1" key="1">
    <citation type="submission" date="2016-03" db="EMBL/GenBank/DDBJ databases">
        <title>Mechanisms controlling the formation of the plant cell surface in tip-growing cells are functionally conserved among land plants.</title>
        <authorList>
            <person name="Honkanen S."/>
            <person name="Jones V.A."/>
            <person name="Morieri G."/>
            <person name="Champion C."/>
            <person name="Hetherington A.J."/>
            <person name="Kelly S."/>
            <person name="Saint-Marcoux D."/>
            <person name="Proust H."/>
            <person name="Prescott H."/>
            <person name="Dolan L."/>
        </authorList>
    </citation>
    <scope>NUCLEOTIDE SEQUENCE [LARGE SCALE GENOMIC DNA]</scope>
    <source>
        <tissue evidence="1">Whole gametophyte</tissue>
    </source>
</reference>
<dbReference type="InterPro" id="IPR038985">
    <property type="entry name" value="OPRN-like"/>
</dbReference>
<sequence length="195" mass="22067">MERLVRKYEQRFRRVKEEMSTWDALHGRLVKQYSNAAAILDRLPVLVAVENYGVLGNELSMARDLPAAQVESLELLFRAMTNTLSDLSRVVAALEKVWRDGCQLLKAERQQPTASQMQQRVGPRPSLQDCVNGLHTLYQMHFDEYNLKVAIVSSLTYGSRGEDVSALQTLLVDQPNIPSTEVRYIFDLIDGGEGK</sequence>
<dbReference type="Proteomes" id="UP000077202">
    <property type="component" value="Unassembled WGS sequence"/>
</dbReference>
<dbReference type="EMBL" id="LVLJ01002295">
    <property type="protein sequence ID" value="OAE25729.1"/>
    <property type="molecule type" value="Genomic_DNA"/>
</dbReference>
<evidence type="ECO:0000313" key="1">
    <source>
        <dbReference type="EMBL" id="OAE25729.1"/>
    </source>
</evidence>
<dbReference type="PANTHER" id="PTHR37904:SF2">
    <property type="entry name" value="OS10G0566900 PROTEIN"/>
    <property type="match status" value="1"/>
</dbReference>
<dbReference type="Pfam" id="PF15011">
    <property type="entry name" value="CA109-like"/>
    <property type="match status" value="1"/>
</dbReference>
<dbReference type="AlphaFoldDB" id="A0A176VY43"/>
<protein>
    <submittedName>
        <fullName evidence="1">Uncharacterized protein</fullName>
    </submittedName>
</protein>
<comment type="caution">
    <text evidence="1">The sequence shown here is derived from an EMBL/GenBank/DDBJ whole genome shotgun (WGS) entry which is preliminary data.</text>
</comment>
<dbReference type="InterPro" id="IPR029159">
    <property type="entry name" value="CA109-like"/>
</dbReference>
<gene>
    <name evidence="1" type="ORF">AXG93_4368s1890</name>
</gene>
<organism evidence="1 2">
    <name type="scientific">Marchantia polymorpha subsp. ruderalis</name>
    <dbReference type="NCBI Taxonomy" id="1480154"/>
    <lineage>
        <taxon>Eukaryota</taxon>
        <taxon>Viridiplantae</taxon>
        <taxon>Streptophyta</taxon>
        <taxon>Embryophyta</taxon>
        <taxon>Marchantiophyta</taxon>
        <taxon>Marchantiopsida</taxon>
        <taxon>Marchantiidae</taxon>
        <taxon>Marchantiales</taxon>
        <taxon>Marchantiaceae</taxon>
        <taxon>Marchantia</taxon>
    </lineage>
</organism>
<proteinExistence type="predicted"/>
<evidence type="ECO:0000313" key="2">
    <source>
        <dbReference type="Proteomes" id="UP000077202"/>
    </source>
</evidence>
<keyword evidence="2" id="KW-1185">Reference proteome</keyword>
<name>A0A176VY43_MARPO</name>
<accession>A0A176VY43</accession>
<dbReference type="PANTHER" id="PTHR37904">
    <property type="entry name" value="OS10G0566900 PROTEIN"/>
    <property type="match status" value="1"/>
</dbReference>